<evidence type="ECO:0000256" key="7">
    <source>
        <dbReference type="ARBA" id="ARBA00026105"/>
    </source>
</evidence>
<dbReference type="InterPro" id="IPR054579">
    <property type="entry name" value="GCE-like_dom"/>
</dbReference>
<dbReference type="OrthoDB" id="3781271at2759"/>
<dbReference type="Proteomes" id="UP000799437">
    <property type="component" value="Unassembled WGS sequence"/>
</dbReference>
<sequence>MILYTAALLLLHVVCALAHPASLSSRQTTCTLPSNFTPPSTSKLPNPFIFASGRSVTTKADWACRQQELSQLFQKSELGDKPAKPSSLSASLSNNILTITAREASTSISFTVTIQKPPGPGPFPAIITLGQPSIPIPPSSIATIILDNDAIAAQSDLSSRGHGLFYSLYGPSHSAGALIAWSWAVSRILDALALVAPTSAIDPLRIGVTGCSRNAKGAFVAGAFDERIALTLPQESGAGGASCWRIADSEAARGKNIQTAAQIVRENAWFSARFDGVAALGTARLPVDHHELAALVAPRGLYVMENDIEWLGPVATTGCGIVGRRVYAAVGAADAMGFSLVGGHAHCQFPEAQRGELMAFMSKYLLEGNASTAGVERSSAVVNVADWMDWVAPVLT</sequence>
<name>A0A6A6W391_9PEZI</name>
<dbReference type="AlphaFoldDB" id="A0A6A6W391"/>
<organism evidence="10 11">
    <name type="scientific">Pseudovirgaria hyperparasitica</name>
    <dbReference type="NCBI Taxonomy" id="470096"/>
    <lineage>
        <taxon>Eukaryota</taxon>
        <taxon>Fungi</taxon>
        <taxon>Dikarya</taxon>
        <taxon>Ascomycota</taxon>
        <taxon>Pezizomycotina</taxon>
        <taxon>Dothideomycetes</taxon>
        <taxon>Dothideomycetes incertae sedis</taxon>
        <taxon>Acrospermales</taxon>
        <taxon>Acrospermaceae</taxon>
        <taxon>Pseudovirgaria</taxon>
    </lineage>
</organism>
<evidence type="ECO:0000259" key="9">
    <source>
        <dbReference type="Pfam" id="PF22244"/>
    </source>
</evidence>
<protein>
    <recommendedName>
        <fullName evidence="7">(4-O-methyl)-D-glucuronate--lignin esterase</fullName>
        <ecNumber evidence="7">3.1.1.117</ecNumber>
    </recommendedName>
</protein>
<dbReference type="EMBL" id="ML996575">
    <property type="protein sequence ID" value="KAF2756484.1"/>
    <property type="molecule type" value="Genomic_DNA"/>
</dbReference>
<accession>A0A6A6W391</accession>
<feature type="chain" id="PRO_5025615313" description="(4-O-methyl)-D-glucuronate--lignin esterase" evidence="8">
    <location>
        <begin position="19"/>
        <end position="396"/>
    </location>
</feature>
<comment type="catalytic activity">
    <reaction evidence="6">
        <text>a 4-O-methyl-alpha-D-glucuronosyl ester derivative + H2O = 4-O-methyl-alpha-D-glucuronate derivative + an alcohol + H(+)</text>
        <dbReference type="Rhea" id="RHEA:67452"/>
        <dbReference type="ChEBI" id="CHEBI:15377"/>
        <dbReference type="ChEBI" id="CHEBI:15378"/>
        <dbReference type="ChEBI" id="CHEBI:30879"/>
        <dbReference type="ChEBI" id="CHEBI:171667"/>
        <dbReference type="ChEBI" id="CHEBI:171668"/>
        <dbReference type="EC" id="3.1.1.117"/>
    </reaction>
    <physiologicalReaction direction="left-to-right" evidence="6">
        <dbReference type="Rhea" id="RHEA:67453"/>
    </physiologicalReaction>
</comment>
<dbReference type="Gene3D" id="3.40.50.1820">
    <property type="entry name" value="alpha/beta hydrolase"/>
    <property type="match status" value="1"/>
</dbReference>
<dbReference type="InterPro" id="IPR029058">
    <property type="entry name" value="AB_hydrolase_fold"/>
</dbReference>
<keyword evidence="11" id="KW-1185">Reference proteome</keyword>
<feature type="domain" description="4-O-methyl-glucuronoyl methylesterase-like" evidence="9">
    <location>
        <begin position="99"/>
        <end position="331"/>
    </location>
</feature>
<dbReference type="GO" id="GO:0052689">
    <property type="term" value="F:carboxylic ester hydrolase activity"/>
    <property type="evidence" value="ECO:0007669"/>
    <property type="project" value="UniProtKB-KW"/>
</dbReference>
<dbReference type="RefSeq" id="XP_033598935.1">
    <property type="nucleotide sequence ID" value="XM_033742825.1"/>
</dbReference>
<evidence type="ECO:0000313" key="11">
    <source>
        <dbReference type="Proteomes" id="UP000799437"/>
    </source>
</evidence>
<dbReference type="GO" id="GO:0046274">
    <property type="term" value="P:lignin catabolic process"/>
    <property type="evidence" value="ECO:0007669"/>
    <property type="project" value="UniProtKB-KW"/>
</dbReference>
<evidence type="ECO:0000256" key="4">
    <source>
        <dbReference type="ARBA" id="ARBA00022801"/>
    </source>
</evidence>
<evidence type="ECO:0000313" key="10">
    <source>
        <dbReference type="EMBL" id="KAF2756484.1"/>
    </source>
</evidence>
<dbReference type="SUPFAM" id="SSF53474">
    <property type="entry name" value="alpha/beta-Hydrolases"/>
    <property type="match status" value="1"/>
</dbReference>
<dbReference type="Pfam" id="PF22244">
    <property type="entry name" value="GCE_fung"/>
    <property type="match status" value="1"/>
</dbReference>
<reference evidence="10" key="1">
    <citation type="journal article" date="2020" name="Stud. Mycol.">
        <title>101 Dothideomycetes genomes: a test case for predicting lifestyles and emergence of pathogens.</title>
        <authorList>
            <person name="Haridas S."/>
            <person name="Albert R."/>
            <person name="Binder M."/>
            <person name="Bloem J."/>
            <person name="Labutti K."/>
            <person name="Salamov A."/>
            <person name="Andreopoulos B."/>
            <person name="Baker S."/>
            <person name="Barry K."/>
            <person name="Bills G."/>
            <person name="Bluhm B."/>
            <person name="Cannon C."/>
            <person name="Castanera R."/>
            <person name="Culley D."/>
            <person name="Daum C."/>
            <person name="Ezra D."/>
            <person name="Gonzalez J."/>
            <person name="Henrissat B."/>
            <person name="Kuo A."/>
            <person name="Liang C."/>
            <person name="Lipzen A."/>
            <person name="Lutzoni F."/>
            <person name="Magnuson J."/>
            <person name="Mondo S."/>
            <person name="Nolan M."/>
            <person name="Ohm R."/>
            <person name="Pangilinan J."/>
            <person name="Park H.-J."/>
            <person name="Ramirez L."/>
            <person name="Alfaro M."/>
            <person name="Sun H."/>
            <person name="Tritt A."/>
            <person name="Yoshinaga Y."/>
            <person name="Zwiers L.-H."/>
            <person name="Turgeon B."/>
            <person name="Goodwin S."/>
            <person name="Spatafora J."/>
            <person name="Crous P."/>
            <person name="Grigoriev I."/>
        </authorList>
    </citation>
    <scope>NUCLEOTIDE SEQUENCE</scope>
    <source>
        <strain evidence="10">CBS 121739</strain>
    </source>
</reference>
<proteinExistence type="inferred from homology"/>
<evidence type="ECO:0000256" key="2">
    <source>
        <dbReference type="ARBA" id="ARBA00022487"/>
    </source>
</evidence>
<evidence type="ECO:0000256" key="3">
    <source>
        <dbReference type="ARBA" id="ARBA00022729"/>
    </source>
</evidence>
<dbReference type="GeneID" id="54483879"/>
<evidence type="ECO:0000256" key="6">
    <source>
        <dbReference type="ARBA" id="ARBA00024511"/>
    </source>
</evidence>
<evidence type="ECO:0000256" key="8">
    <source>
        <dbReference type="SAM" id="SignalP"/>
    </source>
</evidence>
<dbReference type="EC" id="3.1.1.117" evidence="7"/>
<evidence type="ECO:0000256" key="1">
    <source>
        <dbReference type="ARBA" id="ARBA00010092"/>
    </source>
</evidence>
<feature type="signal peptide" evidence="8">
    <location>
        <begin position="1"/>
        <end position="18"/>
    </location>
</feature>
<gene>
    <name evidence="10" type="ORF">EJ05DRAFT_466840</name>
</gene>
<evidence type="ECO:0000256" key="5">
    <source>
        <dbReference type="ARBA" id="ARBA00023185"/>
    </source>
</evidence>
<comment type="similarity">
    <text evidence="1">Belongs to the carbohydrate esterase 15 (CE15) family.</text>
</comment>
<keyword evidence="3 8" id="KW-0732">Signal</keyword>
<keyword evidence="4" id="KW-0378">Hydrolase</keyword>
<keyword evidence="2" id="KW-0719">Serine esterase</keyword>
<keyword evidence="5" id="KW-0439">Lignin degradation</keyword>